<accession>A0A8H6WT03</accession>
<dbReference type="OrthoDB" id="3065903at2759"/>
<protein>
    <submittedName>
        <fullName evidence="3">Uncharacterized protein</fullName>
    </submittedName>
</protein>
<keyword evidence="2" id="KW-0472">Membrane</keyword>
<feature type="region of interest" description="Disordered" evidence="1">
    <location>
        <begin position="1"/>
        <end position="25"/>
    </location>
</feature>
<keyword evidence="2" id="KW-1133">Transmembrane helix</keyword>
<evidence type="ECO:0000313" key="3">
    <source>
        <dbReference type="EMBL" id="KAF7328711.1"/>
    </source>
</evidence>
<feature type="transmembrane region" description="Helical" evidence="2">
    <location>
        <begin position="29"/>
        <end position="51"/>
    </location>
</feature>
<feature type="compositionally biased region" description="Low complexity" evidence="1">
    <location>
        <begin position="205"/>
        <end position="216"/>
    </location>
</feature>
<proteinExistence type="predicted"/>
<sequence length="277" mass="29701">MPSALSSGSKSNSKKAATQPSQPQRQRNYAITVGAIVIVLKTLVPGSLYIITGDGKRKCIEIKIDAANVGPPRRTEDEDVKDINVTATVRTLSVDGGPVKDEETEIKVEELEANEEKPVAEKLSAPKPIAALAAPATTPQTSTKSRYTNGLKITPSGLFKRRTEPTSPPPTSTPSSRSSTQKASTSALPHREAESSTVRKRRCGTNDNNTPRNTDPAPLSPTKKRHASEMESSDPSNDAIGGSPKRVRVHVAAEKKPQPQRSPRRGRSSQTQSQTPS</sequence>
<dbReference type="AlphaFoldDB" id="A0A8H6WT03"/>
<evidence type="ECO:0000256" key="2">
    <source>
        <dbReference type="SAM" id="Phobius"/>
    </source>
</evidence>
<feature type="compositionally biased region" description="Low complexity" evidence="1">
    <location>
        <begin position="132"/>
        <end position="145"/>
    </location>
</feature>
<dbReference type="EMBL" id="JACAZI010000034">
    <property type="protein sequence ID" value="KAF7328711.1"/>
    <property type="molecule type" value="Genomic_DNA"/>
</dbReference>
<keyword evidence="2" id="KW-0812">Transmembrane</keyword>
<feature type="compositionally biased region" description="Low complexity" evidence="1">
    <location>
        <begin position="1"/>
        <end position="17"/>
    </location>
</feature>
<keyword evidence="4" id="KW-1185">Reference proteome</keyword>
<evidence type="ECO:0000313" key="4">
    <source>
        <dbReference type="Proteomes" id="UP000620124"/>
    </source>
</evidence>
<reference evidence="3" key="1">
    <citation type="submission" date="2020-05" db="EMBL/GenBank/DDBJ databases">
        <title>Mycena genomes resolve the evolution of fungal bioluminescence.</title>
        <authorList>
            <person name="Tsai I.J."/>
        </authorList>
    </citation>
    <scope>NUCLEOTIDE SEQUENCE</scope>
    <source>
        <strain evidence="3">CCC161011</strain>
    </source>
</reference>
<comment type="caution">
    <text evidence="3">The sequence shown here is derived from an EMBL/GenBank/DDBJ whole genome shotgun (WGS) entry which is preliminary data.</text>
</comment>
<organism evidence="3 4">
    <name type="scientific">Mycena venus</name>
    <dbReference type="NCBI Taxonomy" id="2733690"/>
    <lineage>
        <taxon>Eukaryota</taxon>
        <taxon>Fungi</taxon>
        <taxon>Dikarya</taxon>
        <taxon>Basidiomycota</taxon>
        <taxon>Agaricomycotina</taxon>
        <taxon>Agaricomycetes</taxon>
        <taxon>Agaricomycetidae</taxon>
        <taxon>Agaricales</taxon>
        <taxon>Marasmiineae</taxon>
        <taxon>Mycenaceae</taxon>
        <taxon>Mycena</taxon>
    </lineage>
</organism>
<name>A0A8H6WT03_9AGAR</name>
<gene>
    <name evidence="3" type="ORF">MVEN_02499600</name>
</gene>
<feature type="region of interest" description="Disordered" evidence="1">
    <location>
        <begin position="132"/>
        <end position="277"/>
    </location>
</feature>
<dbReference type="Proteomes" id="UP000620124">
    <property type="component" value="Unassembled WGS sequence"/>
</dbReference>
<evidence type="ECO:0000256" key="1">
    <source>
        <dbReference type="SAM" id="MobiDB-lite"/>
    </source>
</evidence>
<feature type="compositionally biased region" description="Low complexity" evidence="1">
    <location>
        <begin position="268"/>
        <end position="277"/>
    </location>
</feature>